<reference evidence="2 3" key="1">
    <citation type="submission" date="2018-10" db="EMBL/GenBank/DDBJ databases">
        <title>A high-quality apple genome assembly.</title>
        <authorList>
            <person name="Hu J."/>
        </authorList>
    </citation>
    <scope>NUCLEOTIDE SEQUENCE [LARGE SCALE GENOMIC DNA]</scope>
    <source>
        <strain evidence="3">cv. HFTH1</strain>
        <tissue evidence="2">Young leaf</tissue>
    </source>
</reference>
<dbReference type="EMBL" id="RDQH01000334">
    <property type="protein sequence ID" value="RXH92625.1"/>
    <property type="molecule type" value="Genomic_DNA"/>
</dbReference>
<sequence length="217" mass="24661">MIADQRTFSHKPVIVHLWPSSQNQSIGIIEANRRNKVRYGLLLRSPICQEDETPEDKTLASPEDTTPISPEDTTPVSPEERIPIHPDDTTPNYIHGRHWMSFCSYLCRVPDGVTKIGKGYVCGMYKQNILRPEEYHQAYCLSLLGDMDVEVNEATQVAFKSLLMASLFDPSSSGPFNVHPMNNGKSTLMEERQTFIETTRTYYDSIRIKLIGSFPHV</sequence>
<keyword evidence="3" id="KW-1185">Reference proteome</keyword>
<comment type="caution">
    <text evidence="2">The sequence shown here is derived from an EMBL/GenBank/DDBJ whole genome shotgun (WGS) entry which is preliminary data.</text>
</comment>
<accession>A0A498JCQ9</accession>
<organism evidence="2 3">
    <name type="scientific">Malus domestica</name>
    <name type="common">Apple</name>
    <name type="synonym">Pyrus malus</name>
    <dbReference type="NCBI Taxonomy" id="3750"/>
    <lineage>
        <taxon>Eukaryota</taxon>
        <taxon>Viridiplantae</taxon>
        <taxon>Streptophyta</taxon>
        <taxon>Embryophyta</taxon>
        <taxon>Tracheophyta</taxon>
        <taxon>Spermatophyta</taxon>
        <taxon>Magnoliopsida</taxon>
        <taxon>eudicotyledons</taxon>
        <taxon>Gunneridae</taxon>
        <taxon>Pentapetalae</taxon>
        <taxon>rosids</taxon>
        <taxon>fabids</taxon>
        <taxon>Rosales</taxon>
        <taxon>Rosaceae</taxon>
        <taxon>Amygdaloideae</taxon>
        <taxon>Maleae</taxon>
        <taxon>Malus</taxon>
    </lineage>
</organism>
<evidence type="ECO:0000313" key="2">
    <source>
        <dbReference type="EMBL" id="RXH92625.1"/>
    </source>
</evidence>
<name>A0A498JCQ9_MALDO</name>
<dbReference type="AlphaFoldDB" id="A0A498JCQ9"/>
<dbReference type="Proteomes" id="UP000290289">
    <property type="component" value="Chromosome 8"/>
</dbReference>
<proteinExistence type="predicted"/>
<feature type="region of interest" description="Disordered" evidence="1">
    <location>
        <begin position="51"/>
        <end position="86"/>
    </location>
</feature>
<gene>
    <name evidence="2" type="ORF">DVH24_033521</name>
</gene>
<evidence type="ECO:0000256" key="1">
    <source>
        <dbReference type="SAM" id="MobiDB-lite"/>
    </source>
</evidence>
<evidence type="ECO:0000313" key="3">
    <source>
        <dbReference type="Proteomes" id="UP000290289"/>
    </source>
</evidence>
<protein>
    <submittedName>
        <fullName evidence="2">Uncharacterized protein</fullName>
    </submittedName>
</protein>
<feature type="compositionally biased region" description="Polar residues" evidence="1">
    <location>
        <begin position="63"/>
        <end position="76"/>
    </location>
</feature>